<dbReference type="Proteomes" id="UP000295763">
    <property type="component" value="Unassembled WGS sequence"/>
</dbReference>
<evidence type="ECO:0000313" key="1">
    <source>
        <dbReference type="EMBL" id="TCP96024.1"/>
    </source>
</evidence>
<organism evidence="1 2">
    <name type="scientific">Cricetibacter osteomyelitidis</name>
    <dbReference type="NCBI Taxonomy" id="1521931"/>
    <lineage>
        <taxon>Bacteria</taxon>
        <taxon>Pseudomonadati</taxon>
        <taxon>Pseudomonadota</taxon>
        <taxon>Gammaproteobacteria</taxon>
        <taxon>Pasteurellales</taxon>
        <taxon>Pasteurellaceae</taxon>
        <taxon>Cricetibacter</taxon>
    </lineage>
</organism>
<gene>
    <name evidence="1" type="ORF">EDC44_10683</name>
</gene>
<dbReference type="AlphaFoldDB" id="A0A4R2T5B5"/>
<sequence>MRSLAVVNICLFFELSSEFHLVKAKFEQQQIYQYEIFQPRQNIFQAYSATPFSFNQSAIKSASCALFFSPIKK</sequence>
<keyword evidence="2" id="KW-1185">Reference proteome</keyword>
<name>A0A4R2T5B5_9PAST</name>
<proteinExistence type="predicted"/>
<evidence type="ECO:0000313" key="2">
    <source>
        <dbReference type="Proteomes" id="UP000295763"/>
    </source>
</evidence>
<comment type="caution">
    <text evidence="1">The sequence shown here is derived from an EMBL/GenBank/DDBJ whole genome shotgun (WGS) entry which is preliminary data.</text>
</comment>
<dbReference type="EMBL" id="SLYB01000006">
    <property type="protein sequence ID" value="TCP96024.1"/>
    <property type="molecule type" value="Genomic_DNA"/>
</dbReference>
<reference evidence="1 2" key="1">
    <citation type="submission" date="2019-03" db="EMBL/GenBank/DDBJ databases">
        <title>Genomic Encyclopedia of Type Strains, Phase IV (KMG-IV): sequencing the most valuable type-strain genomes for metagenomic binning, comparative biology and taxonomic classification.</title>
        <authorList>
            <person name="Goeker M."/>
        </authorList>
    </citation>
    <scope>NUCLEOTIDE SEQUENCE [LARGE SCALE GENOMIC DNA]</scope>
    <source>
        <strain evidence="1 2">DSM 28404</strain>
    </source>
</reference>
<accession>A0A4R2T5B5</accession>
<protein>
    <submittedName>
        <fullName evidence="1">Uncharacterized protein</fullName>
    </submittedName>
</protein>